<evidence type="ECO:0000313" key="6">
    <source>
        <dbReference type="Proteomes" id="UP000623681"/>
    </source>
</evidence>
<dbReference type="Gene3D" id="1.10.10.10">
    <property type="entry name" value="Winged helix-like DNA-binding domain superfamily/Winged helix DNA-binding domain"/>
    <property type="match status" value="1"/>
</dbReference>
<dbReference type="InterPro" id="IPR036388">
    <property type="entry name" value="WH-like_DNA-bd_sf"/>
</dbReference>
<dbReference type="Pfam" id="PF01638">
    <property type="entry name" value="HxlR"/>
    <property type="match status" value="1"/>
</dbReference>
<dbReference type="GO" id="GO:0003677">
    <property type="term" value="F:DNA binding"/>
    <property type="evidence" value="ECO:0007669"/>
    <property type="project" value="UniProtKB-KW"/>
</dbReference>
<evidence type="ECO:0000256" key="3">
    <source>
        <dbReference type="ARBA" id="ARBA00023163"/>
    </source>
</evidence>
<evidence type="ECO:0000256" key="1">
    <source>
        <dbReference type="ARBA" id="ARBA00023015"/>
    </source>
</evidence>
<organism evidence="5 6">
    <name type="scientific">Clostridium paridis</name>
    <dbReference type="NCBI Taxonomy" id="2803863"/>
    <lineage>
        <taxon>Bacteria</taxon>
        <taxon>Bacillati</taxon>
        <taxon>Bacillota</taxon>
        <taxon>Clostridia</taxon>
        <taxon>Eubacteriales</taxon>
        <taxon>Clostridiaceae</taxon>
        <taxon>Clostridium</taxon>
    </lineage>
</organism>
<dbReference type="InterPro" id="IPR011991">
    <property type="entry name" value="ArsR-like_HTH"/>
</dbReference>
<comment type="caution">
    <text evidence="5">The sequence shown here is derived from an EMBL/GenBank/DDBJ whole genome shotgun (WGS) entry which is preliminary data.</text>
</comment>
<keyword evidence="6" id="KW-1185">Reference proteome</keyword>
<feature type="domain" description="HTH hxlR-type" evidence="4">
    <location>
        <begin position="12"/>
        <end position="110"/>
    </location>
</feature>
<keyword evidence="2" id="KW-0238">DNA-binding</keyword>
<protein>
    <submittedName>
        <fullName evidence="5">Helix-turn-helix transcriptional regulator</fullName>
    </submittedName>
</protein>
<dbReference type="EMBL" id="JAESWA010000027">
    <property type="protein sequence ID" value="MBL4933648.1"/>
    <property type="molecule type" value="Genomic_DNA"/>
</dbReference>
<accession>A0A937FJR6</accession>
<reference evidence="5" key="1">
    <citation type="submission" date="2021-01" db="EMBL/GenBank/DDBJ databases">
        <title>Genome public.</title>
        <authorList>
            <person name="Liu C."/>
            <person name="Sun Q."/>
        </authorList>
    </citation>
    <scope>NUCLEOTIDE SEQUENCE</scope>
    <source>
        <strain evidence="5">YIM B02565</strain>
    </source>
</reference>
<name>A0A937FJR6_9CLOT</name>
<dbReference type="PANTHER" id="PTHR33204">
    <property type="entry name" value="TRANSCRIPTIONAL REGULATOR, MARR FAMILY"/>
    <property type="match status" value="1"/>
</dbReference>
<sequence length="134" mass="15692">MRFFLDNNSDLCPVTVTQNVLMGKWKLTILWILHNKTRRFNELQRLIPTISRGVLTQQLRELEHDGLIHREVYREVPPKVEYSLTAIGVSFIPVMSHIMEWGVGYIKKTSTCNIDVCMENDFPCNKCHEMLKTK</sequence>
<evidence type="ECO:0000313" key="5">
    <source>
        <dbReference type="EMBL" id="MBL4933648.1"/>
    </source>
</evidence>
<gene>
    <name evidence="5" type="ORF">JK634_17845</name>
</gene>
<dbReference type="SUPFAM" id="SSF46785">
    <property type="entry name" value="Winged helix' DNA-binding domain"/>
    <property type="match status" value="1"/>
</dbReference>
<dbReference type="AlphaFoldDB" id="A0A937FJR6"/>
<dbReference type="PROSITE" id="PS51118">
    <property type="entry name" value="HTH_HXLR"/>
    <property type="match status" value="1"/>
</dbReference>
<evidence type="ECO:0000259" key="4">
    <source>
        <dbReference type="PROSITE" id="PS51118"/>
    </source>
</evidence>
<dbReference type="CDD" id="cd00090">
    <property type="entry name" value="HTH_ARSR"/>
    <property type="match status" value="1"/>
</dbReference>
<evidence type="ECO:0000256" key="2">
    <source>
        <dbReference type="ARBA" id="ARBA00023125"/>
    </source>
</evidence>
<proteinExistence type="predicted"/>
<dbReference type="InterPro" id="IPR036390">
    <property type="entry name" value="WH_DNA-bd_sf"/>
</dbReference>
<dbReference type="Proteomes" id="UP000623681">
    <property type="component" value="Unassembled WGS sequence"/>
</dbReference>
<keyword evidence="3" id="KW-0804">Transcription</keyword>
<dbReference type="InterPro" id="IPR002577">
    <property type="entry name" value="HTH_HxlR"/>
</dbReference>
<keyword evidence="1" id="KW-0805">Transcription regulation</keyword>
<dbReference type="PANTHER" id="PTHR33204:SF29">
    <property type="entry name" value="TRANSCRIPTIONAL REGULATOR"/>
    <property type="match status" value="1"/>
</dbReference>